<evidence type="ECO:0000259" key="10">
    <source>
        <dbReference type="PROSITE" id="PS50893"/>
    </source>
</evidence>
<feature type="transmembrane region" description="Helical" evidence="9">
    <location>
        <begin position="349"/>
        <end position="367"/>
    </location>
</feature>
<accession>A0A507FGT3</accession>
<dbReference type="GO" id="GO:0005524">
    <property type="term" value="F:ATP binding"/>
    <property type="evidence" value="ECO:0007669"/>
    <property type="project" value="UniProtKB-KW"/>
</dbReference>
<keyword evidence="4" id="KW-0547">Nucleotide-binding</keyword>
<evidence type="ECO:0000256" key="4">
    <source>
        <dbReference type="ARBA" id="ARBA00022741"/>
    </source>
</evidence>
<dbReference type="InterPro" id="IPR011527">
    <property type="entry name" value="ABC1_TM_dom"/>
</dbReference>
<dbReference type="OrthoDB" id="422637at2759"/>
<gene>
    <name evidence="11" type="ORF">CcCBS67573_g03138</name>
</gene>
<dbReference type="PANTHER" id="PTHR11384">
    <property type="entry name" value="ATP-BINDING CASSETTE, SUB-FAMILY D MEMBER"/>
    <property type="match status" value="1"/>
</dbReference>
<evidence type="ECO:0000256" key="8">
    <source>
        <dbReference type="SAM" id="MobiDB-lite"/>
    </source>
</evidence>
<dbReference type="GO" id="GO:0005324">
    <property type="term" value="F:long-chain fatty acid transmembrane transporter activity"/>
    <property type="evidence" value="ECO:0007669"/>
    <property type="project" value="TreeGrafter"/>
</dbReference>
<dbReference type="GO" id="GO:0006635">
    <property type="term" value="P:fatty acid beta-oxidation"/>
    <property type="evidence" value="ECO:0007669"/>
    <property type="project" value="TreeGrafter"/>
</dbReference>
<dbReference type="Pfam" id="PF06472">
    <property type="entry name" value="ABC_membrane_2"/>
    <property type="match status" value="1"/>
</dbReference>
<dbReference type="InterPro" id="IPR050835">
    <property type="entry name" value="ABC_transporter_sub-D"/>
</dbReference>
<dbReference type="SMART" id="SM00382">
    <property type="entry name" value="AAA"/>
    <property type="match status" value="1"/>
</dbReference>
<dbReference type="EMBL" id="QEAP01000075">
    <property type="protein sequence ID" value="TPX75601.1"/>
    <property type="molecule type" value="Genomic_DNA"/>
</dbReference>
<dbReference type="Proteomes" id="UP000320333">
    <property type="component" value="Unassembled WGS sequence"/>
</dbReference>
<evidence type="ECO:0000256" key="3">
    <source>
        <dbReference type="ARBA" id="ARBA00022692"/>
    </source>
</evidence>
<dbReference type="STRING" id="246404.A0A507FGT3"/>
<dbReference type="InterPro" id="IPR003593">
    <property type="entry name" value="AAA+_ATPase"/>
</dbReference>
<evidence type="ECO:0000256" key="9">
    <source>
        <dbReference type="SAM" id="Phobius"/>
    </source>
</evidence>
<evidence type="ECO:0000313" key="11">
    <source>
        <dbReference type="EMBL" id="TPX75601.1"/>
    </source>
</evidence>
<organism evidence="11 12">
    <name type="scientific">Chytriomyces confervae</name>
    <dbReference type="NCBI Taxonomy" id="246404"/>
    <lineage>
        <taxon>Eukaryota</taxon>
        <taxon>Fungi</taxon>
        <taxon>Fungi incertae sedis</taxon>
        <taxon>Chytridiomycota</taxon>
        <taxon>Chytridiomycota incertae sedis</taxon>
        <taxon>Chytridiomycetes</taxon>
        <taxon>Chytridiales</taxon>
        <taxon>Chytriomycetaceae</taxon>
        <taxon>Chytriomyces</taxon>
    </lineage>
</organism>
<keyword evidence="2" id="KW-0813">Transport</keyword>
<dbReference type="InterPro" id="IPR003439">
    <property type="entry name" value="ABC_transporter-like_ATP-bd"/>
</dbReference>
<name>A0A507FGT3_9FUNG</name>
<evidence type="ECO:0000256" key="7">
    <source>
        <dbReference type="ARBA" id="ARBA00023136"/>
    </source>
</evidence>
<dbReference type="InterPro" id="IPR036640">
    <property type="entry name" value="ABC1_TM_sf"/>
</dbReference>
<dbReference type="InterPro" id="IPR027417">
    <property type="entry name" value="P-loop_NTPase"/>
</dbReference>
<evidence type="ECO:0000256" key="2">
    <source>
        <dbReference type="ARBA" id="ARBA00022448"/>
    </source>
</evidence>
<protein>
    <recommendedName>
        <fullName evidence="10">ABC transporter domain-containing protein</fullName>
    </recommendedName>
</protein>
<dbReference type="PROSITE" id="PS00211">
    <property type="entry name" value="ABC_TRANSPORTER_1"/>
    <property type="match status" value="1"/>
</dbReference>
<dbReference type="Gene3D" id="3.40.50.300">
    <property type="entry name" value="P-loop containing nucleotide triphosphate hydrolases"/>
    <property type="match status" value="1"/>
</dbReference>
<keyword evidence="12" id="KW-1185">Reference proteome</keyword>
<reference evidence="11 12" key="1">
    <citation type="journal article" date="2019" name="Sci. Rep.">
        <title>Comparative genomics of chytrid fungi reveal insights into the obligate biotrophic and pathogenic lifestyle of Synchytrium endobioticum.</title>
        <authorList>
            <person name="van de Vossenberg B.T.L.H."/>
            <person name="Warris S."/>
            <person name="Nguyen H.D.T."/>
            <person name="van Gent-Pelzer M.P.E."/>
            <person name="Joly D.L."/>
            <person name="van de Geest H.C."/>
            <person name="Bonants P.J.M."/>
            <person name="Smith D.S."/>
            <person name="Levesque C.A."/>
            <person name="van der Lee T.A.J."/>
        </authorList>
    </citation>
    <scope>NUCLEOTIDE SEQUENCE [LARGE SCALE GENOMIC DNA]</scope>
    <source>
        <strain evidence="11 12">CBS 675.73</strain>
    </source>
</reference>
<dbReference type="Pfam" id="PF00005">
    <property type="entry name" value="ABC_tran"/>
    <property type="match status" value="1"/>
</dbReference>
<keyword evidence="3 9" id="KW-0812">Transmembrane</keyword>
<evidence type="ECO:0000256" key="5">
    <source>
        <dbReference type="ARBA" id="ARBA00022840"/>
    </source>
</evidence>
<comment type="caution">
    <text evidence="11">The sequence shown here is derived from an EMBL/GenBank/DDBJ whole genome shotgun (WGS) entry which is preliminary data.</text>
</comment>
<feature type="region of interest" description="Disordered" evidence="8">
    <location>
        <begin position="160"/>
        <end position="185"/>
    </location>
</feature>
<feature type="domain" description="ABC transporter" evidence="10">
    <location>
        <begin position="466"/>
        <end position="720"/>
    </location>
</feature>
<dbReference type="GO" id="GO:0140359">
    <property type="term" value="F:ABC-type transporter activity"/>
    <property type="evidence" value="ECO:0007669"/>
    <property type="project" value="InterPro"/>
</dbReference>
<proteinExistence type="inferred from homology"/>
<evidence type="ECO:0000256" key="1">
    <source>
        <dbReference type="ARBA" id="ARBA00008575"/>
    </source>
</evidence>
<keyword evidence="7 9" id="KW-0472">Membrane</keyword>
<dbReference type="InterPro" id="IPR017871">
    <property type="entry name" value="ABC_transporter-like_CS"/>
</dbReference>
<feature type="transmembrane region" description="Helical" evidence="9">
    <location>
        <begin position="35"/>
        <end position="56"/>
    </location>
</feature>
<evidence type="ECO:0000256" key="6">
    <source>
        <dbReference type="ARBA" id="ARBA00022989"/>
    </source>
</evidence>
<sequence length="722" mass="79940">MKVDGLFLVRLRRLIGLSVHAHDGRARLKWGVVQTVPRMTLLLLAVSGLLEVLAYLSGTRVSEIYPALATKDLPRFVTLVGTVSALYTFYAAVFVARAWVQGCLAVLVRANLSAVMQSRFIQKNNLYDITRIIASTTPSAASKKNRRPAEVEIIINDGLQQPTPTSDCESPLNHRISSDDEDSITEEEQFPLIANRKRTDSDGVNPPALLIDNPDQTIAQDVDKFADMASEILMKSITVPFLIAYYAVETYNITQTIWAPIIITLFFFLSWSICRIAMNPVVPAVYEKEKLEGDYRFYHVHVRTQAEAIAMMHSEASERQRLDSLLDAVIRISYTVLKKTVPLEYAMQLTMYLAAVVSYVVISIPVFDGTFADKTEAEISGIVARNLFVCLYLIYQYTTLTSLAGMLSKLSGYTTRISMLLEACDEADQKKMESAADRVFTQIHRPSEDFADPETLLQVCKLDPLASNESASERTGLNAGFSQFALNFLIRKGQHTLITGPSGCGKSSLLRILSRVWNLEPEMEECIRFHPTLLDLNADGVFHPSKVMFLPQQGFIVPVTKAAPAAGQSTRQPDSPNSNKESALLPLIAQIVYPLHPSEVVISNAEVGRILGLVGLQHLIQRCVARSDVEDCGAESCRKGDEGFVNGLSGGEKQRLQIARVLYWRPVLVFMDEGLCALDLDSELGMYDVLMRESGAGITVVSVSHTGSERVASLFEQRIVLC</sequence>
<keyword evidence="6 9" id="KW-1133">Transmembrane helix</keyword>
<dbReference type="AlphaFoldDB" id="A0A507FGT3"/>
<dbReference type="PROSITE" id="PS50893">
    <property type="entry name" value="ABC_TRANSPORTER_2"/>
    <property type="match status" value="1"/>
</dbReference>
<dbReference type="PANTHER" id="PTHR11384:SF59">
    <property type="entry name" value="LYSOSOMAL COBALAMIN TRANSPORTER ABCD4"/>
    <property type="match status" value="1"/>
</dbReference>
<dbReference type="GO" id="GO:0015910">
    <property type="term" value="P:long-chain fatty acid import into peroxisome"/>
    <property type="evidence" value="ECO:0007669"/>
    <property type="project" value="TreeGrafter"/>
</dbReference>
<feature type="transmembrane region" description="Helical" evidence="9">
    <location>
        <begin position="379"/>
        <end position="400"/>
    </location>
</feature>
<dbReference type="GO" id="GO:0016887">
    <property type="term" value="F:ATP hydrolysis activity"/>
    <property type="evidence" value="ECO:0007669"/>
    <property type="project" value="InterPro"/>
</dbReference>
<dbReference type="SUPFAM" id="SSF90123">
    <property type="entry name" value="ABC transporter transmembrane region"/>
    <property type="match status" value="1"/>
</dbReference>
<dbReference type="GO" id="GO:0042760">
    <property type="term" value="P:very long-chain fatty acid catabolic process"/>
    <property type="evidence" value="ECO:0007669"/>
    <property type="project" value="TreeGrafter"/>
</dbReference>
<comment type="similarity">
    <text evidence="1">Belongs to the ABC transporter superfamily. ABCD family. Peroxisomal fatty acyl CoA transporter (TC 3.A.1.203) subfamily.</text>
</comment>
<evidence type="ECO:0000313" key="12">
    <source>
        <dbReference type="Proteomes" id="UP000320333"/>
    </source>
</evidence>
<dbReference type="GO" id="GO:0007031">
    <property type="term" value="P:peroxisome organization"/>
    <property type="evidence" value="ECO:0007669"/>
    <property type="project" value="TreeGrafter"/>
</dbReference>
<feature type="transmembrane region" description="Helical" evidence="9">
    <location>
        <begin position="257"/>
        <end position="278"/>
    </location>
</feature>
<feature type="transmembrane region" description="Helical" evidence="9">
    <location>
        <begin position="76"/>
        <end position="100"/>
    </location>
</feature>
<dbReference type="SUPFAM" id="SSF52540">
    <property type="entry name" value="P-loop containing nucleoside triphosphate hydrolases"/>
    <property type="match status" value="1"/>
</dbReference>
<dbReference type="GO" id="GO:0005778">
    <property type="term" value="C:peroxisomal membrane"/>
    <property type="evidence" value="ECO:0007669"/>
    <property type="project" value="TreeGrafter"/>
</dbReference>
<keyword evidence="5" id="KW-0067">ATP-binding</keyword>